<dbReference type="SUPFAM" id="SSF56935">
    <property type="entry name" value="Porins"/>
    <property type="match status" value="1"/>
</dbReference>
<evidence type="ECO:0000256" key="6">
    <source>
        <dbReference type="ARBA" id="ARBA00023237"/>
    </source>
</evidence>
<dbReference type="InterPro" id="IPR039426">
    <property type="entry name" value="TonB-dep_rcpt-like"/>
</dbReference>
<comment type="subcellular location">
    <subcellularLocation>
        <location evidence="1 7">Cell outer membrane</location>
        <topology evidence="1 7">Multi-pass membrane protein</topology>
    </subcellularLocation>
</comment>
<keyword evidence="9" id="KW-0675">Receptor</keyword>
<keyword evidence="3 7" id="KW-1134">Transmembrane beta strand</keyword>
<dbReference type="GO" id="GO:0009279">
    <property type="term" value="C:cell outer membrane"/>
    <property type="evidence" value="ECO:0007669"/>
    <property type="project" value="UniProtKB-SubCell"/>
</dbReference>
<feature type="region of interest" description="Disordered" evidence="8">
    <location>
        <begin position="1"/>
        <end position="32"/>
    </location>
</feature>
<evidence type="ECO:0000256" key="8">
    <source>
        <dbReference type="SAM" id="MobiDB-lite"/>
    </source>
</evidence>
<reference evidence="9 10" key="1">
    <citation type="submission" date="2019-08" db="EMBL/GenBank/DDBJ databases">
        <title>Bradyrhizobium hipponensis sp. nov., a rhizobium isolated from a Lupinus angustifolius root nodule in Tunisia.</title>
        <authorList>
            <person name="Off K."/>
            <person name="Rejili M."/>
            <person name="Mars M."/>
            <person name="Brachmann A."/>
            <person name="Marin M."/>
        </authorList>
    </citation>
    <scope>NUCLEOTIDE SEQUENCE [LARGE SCALE GENOMIC DNA]</scope>
    <source>
        <strain evidence="10">aSej3</strain>
    </source>
</reference>
<accession>A0A5S4YRT8</accession>
<proteinExistence type="inferred from homology"/>
<name>A0A5S4YRT8_9BRAD</name>
<keyword evidence="10" id="KW-1185">Reference proteome</keyword>
<evidence type="ECO:0000256" key="2">
    <source>
        <dbReference type="ARBA" id="ARBA00022448"/>
    </source>
</evidence>
<evidence type="ECO:0000256" key="7">
    <source>
        <dbReference type="PROSITE-ProRule" id="PRU01360"/>
    </source>
</evidence>
<evidence type="ECO:0000256" key="3">
    <source>
        <dbReference type="ARBA" id="ARBA00022452"/>
    </source>
</evidence>
<keyword evidence="2 7" id="KW-0813">Transport</keyword>
<organism evidence="9 10">
    <name type="scientific">Bradyrhizobium hipponense</name>
    <dbReference type="NCBI Taxonomy" id="2605638"/>
    <lineage>
        <taxon>Bacteria</taxon>
        <taxon>Pseudomonadati</taxon>
        <taxon>Pseudomonadota</taxon>
        <taxon>Alphaproteobacteria</taxon>
        <taxon>Hyphomicrobiales</taxon>
        <taxon>Nitrobacteraceae</taxon>
        <taxon>Bradyrhizobium</taxon>
    </lineage>
</organism>
<keyword evidence="6 7" id="KW-0998">Cell outer membrane</keyword>
<comment type="similarity">
    <text evidence="7">Belongs to the TonB-dependent receptor family.</text>
</comment>
<evidence type="ECO:0000256" key="1">
    <source>
        <dbReference type="ARBA" id="ARBA00004571"/>
    </source>
</evidence>
<evidence type="ECO:0000313" key="10">
    <source>
        <dbReference type="Proteomes" id="UP000324797"/>
    </source>
</evidence>
<evidence type="ECO:0000256" key="4">
    <source>
        <dbReference type="ARBA" id="ARBA00022692"/>
    </source>
</evidence>
<sequence length="104" mass="11758">MTLGSNSPFADPPPRPSMGLSRQPDPRDSAPSYTVFDLHTSYQVKKNVQLYDRVDNVFDRRYATYGQFFDRSALPNFANGSADFSDPLSPARPRAFYPGMRVTF</sequence>
<dbReference type="Proteomes" id="UP000324797">
    <property type="component" value="Unassembled WGS sequence"/>
</dbReference>
<keyword evidence="4 7" id="KW-0812">Transmembrane</keyword>
<dbReference type="EMBL" id="VSTH01000021">
    <property type="protein sequence ID" value="TYO67111.1"/>
    <property type="molecule type" value="Genomic_DNA"/>
</dbReference>
<dbReference type="AlphaFoldDB" id="A0A5S4YRT8"/>
<dbReference type="PROSITE" id="PS52016">
    <property type="entry name" value="TONB_DEPENDENT_REC_3"/>
    <property type="match status" value="1"/>
</dbReference>
<dbReference type="InterPro" id="IPR036942">
    <property type="entry name" value="Beta-barrel_TonB_sf"/>
</dbReference>
<gene>
    <name evidence="9" type="ORF">FXV83_07890</name>
</gene>
<evidence type="ECO:0000313" key="9">
    <source>
        <dbReference type="EMBL" id="TYO67111.1"/>
    </source>
</evidence>
<protein>
    <submittedName>
        <fullName evidence="9">TonB-dependent receptor</fullName>
    </submittedName>
</protein>
<keyword evidence="5 7" id="KW-0472">Membrane</keyword>
<evidence type="ECO:0000256" key="5">
    <source>
        <dbReference type="ARBA" id="ARBA00023136"/>
    </source>
</evidence>
<comment type="caution">
    <text evidence="9">The sequence shown here is derived from an EMBL/GenBank/DDBJ whole genome shotgun (WGS) entry which is preliminary data.</text>
</comment>
<dbReference type="Gene3D" id="2.40.170.20">
    <property type="entry name" value="TonB-dependent receptor, beta-barrel domain"/>
    <property type="match status" value="1"/>
</dbReference>